<dbReference type="PANTHER" id="PTHR42781:SF4">
    <property type="entry name" value="SPERMIDINE_PUTRESCINE IMPORT ATP-BINDING PROTEIN POTA"/>
    <property type="match status" value="1"/>
</dbReference>
<dbReference type="Gene3D" id="2.40.50.100">
    <property type="match status" value="1"/>
</dbReference>
<dbReference type="InterPro" id="IPR050093">
    <property type="entry name" value="ABC_SmlMolc_Importer"/>
</dbReference>
<dbReference type="AlphaFoldDB" id="A0A1H8AUL6"/>
<sequence length="366" mass="40386">MRTDVPLLQGKRLLVKRGGITVLDIPEFEIKKGGVLSLIGPNGSGKSTLLLTLSCLLKLSKGELIFNGQKIDNRRSELDYRRQIAVVFQDPLLFDATVLENVASGLKIRGLDKRERSRIAEEYLERLGIAHLARRSASKLSGGEAQRTSIARAFAVRPAILFLDEPFSALDPPTHEALISDLNRLLQDTDTTAVMATHDQMDALRLSDRIAVLQKGTIAQAGSAEVVMNHPINEFVASFVGMDTVLSGTVRDILERDRMIIAVGNREIEAVGNLSQGEKVLCFIRPENVTLSTDSPEDPSSARNNFSGRIIRIAPHGLFYRIDLNCGFDLISYITRTSLDLMELREGQRVKVSFKATAVHVIRKSA</sequence>
<evidence type="ECO:0000259" key="6">
    <source>
        <dbReference type="PROSITE" id="PS50893"/>
    </source>
</evidence>
<dbReference type="InterPro" id="IPR005116">
    <property type="entry name" value="Transp-assoc_OB_typ1"/>
</dbReference>
<evidence type="ECO:0000256" key="2">
    <source>
        <dbReference type="ARBA" id="ARBA00022505"/>
    </source>
</evidence>
<organism evidence="8 9">
    <name type="scientific">Syntrophus gentianae</name>
    <dbReference type="NCBI Taxonomy" id="43775"/>
    <lineage>
        <taxon>Bacteria</taxon>
        <taxon>Pseudomonadati</taxon>
        <taxon>Thermodesulfobacteriota</taxon>
        <taxon>Syntrophia</taxon>
        <taxon>Syntrophales</taxon>
        <taxon>Syntrophaceae</taxon>
        <taxon>Syntrophus</taxon>
    </lineage>
</organism>
<dbReference type="STRING" id="43775.SAMN04489760_14114"/>
<gene>
    <name evidence="8" type="ORF">SAMN04489760_14114</name>
</gene>
<dbReference type="InterPro" id="IPR027417">
    <property type="entry name" value="P-loop_NTPase"/>
</dbReference>
<evidence type="ECO:0000259" key="7">
    <source>
        <dbReference type="PROSITE" id="PS51866"/>
    </source>
</evidence>
<evidence type="ECO:0000313" key="8">
    <source>
        <dbReference type="EMBL" id="SEM74410.1"/>
    </source>
</evidence>
<dbReference type="SUPFAM" id="SSF52540">
    <property type="entry name" value="P-loop containing nucleoside triphosphate hydrolases"/>
    <property type="match status" value="1"/>
</dbReference>
<evidence type="ECO:0000256" key="4">
    <source>
        <dbReference type="ARBA" id="ARBA00022840"/>
    </source>
</evidence>
<keyword evidence="1" id="KW-0813">Transport</keyword>
<dbReference type="RefSeq" id="WP_093884781.1">
    <property type="nucleotide sequence ID" value="NZ_FOBS01000041.1"/>
</dbReference>
<keyword evidence="4 8" id="KW-0067">ATP-binding</keyword>
<dbReference type="OrthoDB" id="9809450at2"/>
<keyword evidence="2 5" id="KW-0500">Molybdenum</keyword>
<dbReference type="PROSITE" id="PS50893">
    <property type="entry name" value="ABC_TRANSPORTER_2"/>
    <property type="match status" value="1"/>
</dbReference>
<proteinExistence type="predicted"/>
<dbReference type="Pfam" id="PF00005">
    <property type="entry name" value="ABC_tran"/>
    <property type="match status" value="1"/>
</dbReference>
<dbReference type="Proteomes" id="UP000198744">
    <property type="component" value="Unassembled WGS sequence"/>
</dbReference>
<dbReference type="PROSITE" id="PS51866">
    <property type="entry name" value="MOP"/>
    <property type="match status" value="1"/>
</dbReference>
<dbReference type="InterPro" id="IPR003439">
    <property type="entry name" value="ABC_transporter-like_ATP-bd"/>
</dbReference>
<dbReference type="Gene3D" id="3.40.50.300">
    <property type="entry name" value="P-loop containing nucleotide triphosphate hydrolases"/>
    <property type="match status" value="1"/>
</dbReference>
<dbReference type="InterPro" id="IPR008995">
    <property type="entry name" value="Mo/tungstate-bd_C_term_dom"/>
</dbReference>
<feature type="domain" description="Mop" evidence="7">
    <location>
        <begin position="299"/>
        <end position="363"/>
    </location>
</feature>
<dbReference type="EMBL" id="FOBS01000041">
    <property type="protein sequence ID" value="SEM74410.1"/>
    <property type="molecule type" value="Genomic_DNA"/>
</dbReference>
<keyword evidence="3" id="KW-0547">Nucleotide-binding</keyword>
<dbReference type="SUPFAM" id="SSF50331">
    <property type="entry name" value="MOP-like"/>
    <property type="match status" value="1"/>
</dbReference>
<reference evidence="8 9" key="1">
    <citation type="submission" date="2016-10" db="EMBL/GenBank/DDBJ databases">
        <authorList>
            <person name="de Groot N.N."/>
        </authorList>
    </citation>
    <scope>NUCLEOTIDE SEQUENCE [LARGE SCALE GENOMIC DNA]</scope>
    <source>
        <strain evidence="8 9">DSM 8423</strain>
    </source>
</reference>
<keyword evidence="9" id="KW-1185">Reference proteome</keyword>
<dbReference type="SMART" id="SM00382">
    <property type="entry name" value="AAA"/>
    <property type="match status" value="1"/>
</dbReference>
<dbReference type="GO" id="GO:0015689">
    <property type="term" value="P:molybdate ion transport"/>
    <property type="evidence" value="ECO:0007669"/>
    <property type="project" value="InterPro"/>
</dbReference>
<dbReference type="InterPro" id="IPR003593">
    <property type="entry name" value="AAA+_ATPase"/>
</dbReference>
<name>A0A1H8AUL6_9BACT</name>
<protein>
    <submittedName>
        <fullName evidence="8">Tungstate transport system ATP-binding protein</fullName>
    </submittedName>
</protein>
<dbReference type="PANTHER" id="PTHR42781">
    <property type="entry name" value="SPERMIDINE/PUTRESCINE IMPORT ATP-BINDING PROTEIN POTA"/>
    <property type="match status" value="1"/>
</dbReference>
<dbReference type="Pfam" id="PF03459">
    <property type="entry name" value="TOBE"/>
    <property type="match status" value="1"/>
</dbReference>
<evidence type="ECO:0000256" key="1">
    <source>
        <dbReference type="ARBA" id="ARBA00022448"/>
    </source>
</evidence>
<dbReference type="InterPro" id="IPR004606">
    <property type="entry name" value="Mop_domain"/>
</dbReference>
<dbReference type="GO" id="GO:0005524">
    <property type="term" value="F:ATP binding"/>
    <property type="evidence" value="ECO:0007669"/>
    <property type="project" value="UniProtKB-KW"/>
</dbReference>
<dbReference type="GO" id="GO:0016887">
    <property type="term" value="F:ATP hydrolysis activity"/>
    <property type="evidence" value="ECO:0007669"/>
    <property type="project" value="InterPro"/>
</dbReference>
<evidence type="ECO:0000256" key="3">
    <source>
        <dbReference type="ARBA" id="ARBA00022741"/>
    </source>
</evidence>
<feature type="domain" description="ABC transporter" evidence="6">
    <location>
        <begin position="8"/>
        <end position="240"/>
    </location>
</feature>
<accession>A0A1H8AUL6</accession>
<evidence type="ECO:0000313" key="9">
    <source>
        <dbReference type="Proteomes" id="UP000198744"/>
    </source>
</evidence>
<evidence type="ECO:0000256" key="5">
    <source>
        <dbReference type="PROSITE-ProRule" id="PRU01213"/>
    </source>
</evidence>